<protein>
    <recommendedName>
        <fullName evidence="3">Aminoglycoside phosphotransferase domain-containing protein</fullName>
    </recommendedName>
</protein>
<proteinExistence type="predicted"/>
<sequence>MRAQTTTQNHVLCSAAGGAILDPRVPWLEDDPRVFSSTQDFLEQVWLGLDYARNRETLRPMIRPLIQRADIPIVFCHGDTLPKNVLLPGGLEAWREGRSTVCLIDWEYAGWMPLPWDALKATWLCCEPENEWLAMMKGVFPESGAELEADWQWRLLSNVTIL</sequence>
<gene>
    <name evidence="1" type="ORF">EWM64_g5802</name>
</gene>
<comment type="caution">
    <text evidence="1">The sequence shown here is derived from an EMBL/GenBank/DDBJ whole genome shotgun (WGS) entry which is preliminary data.</text>
</comment>
<evidence type="ECO:0008006" key="3">
    <source>
        <dbReference type="Google" id="ProtNLM"/>
    </source>
</evidence>
<accession>A0A4Y9ZVL9</accession>
<reference evidence="1 2" key="1">
    <citation type="submission" date="2019-02" db="EMBL/GenBank/DDBJ databases">
        <title>Genome sequencing of the rare red list fungi Hericium alpestre (H. flagellum).</title>
        <authorList>
            <person name="Buettner E."/>
            <person name="Kellner H."/>
        </authorList>
    </citation>
    <scope>NUCLEOTIDE SEQUENCE [LARGE SCALE GENOMIC DNA]</scope>
    <source>
        <strain evidence="1 2">DSM 108284</strain>
    </source>
</reference>
<dbReference type="AlphaFoldDB" id="A0A4Y9ZVL9"/>
<dbReference type="SUPFAM" id="SSF56112">
    <property type="entry name" value="Protein kinase-like (PK-like)"/>
    <property type="match status" value="1"/>
</dbReference>
<evidence type="ECO:0000313" key="1">
    <source>
        <dbReference type="EMBL" id="TFY78210.1"/>
    </source>
</evidence>
<name>A0A4Y9ZVL9_9AGAM</name>
<dbReference type="EMBL" id="SFCI01000728">
    <property type="protein sequence ID" value="TFY78210.1"/>
    <property type="molecule type" value="Genomic_DNA"/>
</dbReference>
<dbReference type="Proteomes" id="UP000298061">
    <property type="component" value="Unassembled WGS sequence"/>
</dbReference>
<dbReference type="OrthoDB" id="5404599at2759"/>
<organism evidence="1 2">
    <name type="scientific">Hericium alpestre</name>
    <dbReference type="NCBI Taxonomy" id="135208"/>
    <lineage>
        <taxon>Eukaryota</taxon>
        <taxon>Fungi</taxon>
        <taxon>Dikarya</taxon>
        <taxon>Basidiomycota</taxon>
        <taxon>Agaricomycotina</taxon>
        <taxon>Agaricomycetes</taxon>
        <taxon>Russulales</taxon>
        <taxon>Hericiaceae</taxon>
        <taxon>Hericium</taxon>
    </lineage>
</organism>
<dbReference type="Pfam" id="PF01633">
    <property type="entry name" value="Choline_kinase"/>
    <property type="match status" value="1"/>
</dbReference>
<dbReference type="InterPro" id="IPR011009">
    <property type="entry name" value="Kinase-like_dom_sf"/>
</dbReference>
<evidence type="ECO:0000313" key="2">
    <source>
        <dbReference type="Proteomes" id="UP000298061"/>
    </source>
</evidence>
<dbReference type="Gene3D" id="3.90.1200.10">
    <property type="match status" value="1"/>
</dbReference>
<keyword evidence="2" id="KW-1185">Reference proteome</keyword>